<dbReference type="PANTHER" id="PTHR42748:SF30">
    <property type="entry name" value="NMRA-LIKE DOMAIN-CONTAINING PROTEIN"/>
    <property type="match status" value="1"/>
</dbReference>
<dbReference type="PANTHER" id="PTHR42748">
    <property type="entry name" value="NITROGEN METABOLITE REPRESSION PROTEIN NMRA FAMILY MEMBER"/>
    <property type="match status" value="1"/>
</dbReference>
<evidence type="ECO:0000313" key="5">
    <source>
        <dbReference type="EMBL" id="KAF7373244.1"/>
    </source>
</evidence>
<dbReference type="SUPFAM" id="SSF51735">
    <property type="entry name" value="NAD(P)-binding Rossmann-fold domains"/>
    <property type="match status" value="1"/>
</dbReference>
<name>A0A8H6Z939_9AGAR</name>
<keyword evidence="6" id="KW-1185">Reference proteome</keyword>
<gene>
    <name evidence="5" type="ORF">MSAN_00533300</name>
</gene>
<protein>
    <submittedName>
        <fullName evidence="5">NmrA domain-containing protein</fullName>
    </submittedName>
</protein>
<comment type="caution">
    <text evidence="5">The sequence shown here is derived from an EMBL/GenBank/DDBJ whole genome shotgun (WGS) entry which is preliminary data.</text>
</comment>
<dbReference type="CDD" id="cd05251">
    <property type="entry name" value="NmrA_like_SDR_a"/>
    <property type="match status" value="1"/>
</dbReference>
<proteinExistence type="inferred from homology"/>
<dbReference type="InterPro" id="IPR036291">
    <property type="entry name" value="NAD(P)-bd_dom_sf"/>
</dbReference>
<evidence type="ECO:0000259" key="4">
    <source>
        <dbReference type="Pfam" id="PF05368"/>
    </source>
</evidence>
<feature type="domain" description="NmrA-like" evidence="4">
    <location>
        <begin position="11"/>
        <end position="294"/>
    </location>
</feature>
<sequence>MTITQSESSPLVAVVGATGVQGGSVIKALSESDKPYRIRGFTRDSTKAVAETLKKQGVQITQVNLVLDNKEEVFKVFTGADYAFLCTNYLEHMDGERELSEGKMMVDAAKAAGVKGIIWSGLAPVKKITGGKYSKVTHFDCKAQVSEYGRASGIPFVEVQAGFYATNLLGNVPPITKTPDGTYVLPLPVRPTAVMSVIDMEHDFGLYVRRVLELPVFPHGSVVCTTSEDITMEELARQLSQVTGKKVVFKQVTAEEAVNIFVAVGFPSAVATGLVEGLLFHDEFGFYGGQPSASRENLARPTRTFTEFAKGADWSKILA</sequence>
<evidence type="ECO:0000256" key="3">
    <source>
        <dbReference type="ARBA" id="ARBA00023002"/>
    </source>
</evidence>
<reference evidence="5" key="1">
    <citation type="submission" date="2020-05" db="EMBL/GenBank/DDBJ databases">
        <title>Mycena genomes resolve the evolution of fungal bioluminescence.</title>
        <authorList>
            <person name="Tsai I.J."/>
        </authorList>
    </citation>
    <scope>NUCLEOTIDE SEQUENCE</scope>
    <source>
        <strain evidence="5">160909Yilan</strain>
    </source>
</reference>
<evidence type="ECO:0000256" key="2">
    <source>
        <dbReference type="ARBA" id="ARBA00022857"/>
    </source>
</evidence>
<evidence type="ECO:0000313" key="6">
    <source>
        <dbReference type="Proteomes" id="UP000623467"/>
    </source>
</evidence>
<keyword evidence="2" id="KW-0521">NADP</keyword>
<dbReference type="InterPro" id="IPR008030">
    <property type="entry name" value="NmrA-like"/>
</dbReference>
<dbReference type="OrthoDB" id="300709at2759"/>
<dbReference type="EMBL" id="JACAZH010000003">
    <property type="protein sequence ID" value="KAF7373244.1"/>
    <property type="molecule type" value="Genomic_DNA"/>
</dbReference>
<evidence type="ECO:0000256" key="1">
    <source>
        <dbReference type="ARBA" id="ARBA00006328"/>
    </source>
</evidence>
<dbReference type="GO" id="GO:0016491">
    <property type="term" value="F:oxidoreductase activity"/>
    <property type="evidence" value="ECO:0007669"/>
    <property type="project" value="UniProtKB-KW"/>
</dbReference>
<dbReference type="Gene3D" id="3.40.50.720">
    <property type="entry name" value="NAD(P)-binding Rossmann-like Domain"/>
    <property type="match status" value="1"/>
</dbReference>
<keyword evidence="3" id="KW-0560">Oxidoreductase</keyword>
<dbReference type="InterPro" id="IPR051164">
    <property type="entry name" value="NmrA-like_oxidored"/>
</dbReference>
<accession>A0A8H6Z939</accession>
<dbReference type="Pfam" id="PF05368">
    <property type="entry name" value="NmrA"/>
    <property type="match status" value="1"/>
</dbReference>
<dbReference type="Gene3D" id="3.90.25.10">
    <property type="entry name" value="UDP-galactose 4-epimerase, domain 1"/>
    <property type="match status" value="1"/>
</dbReference>
<dbReference type="Proteomes" id="UP000623467">
    <property type="component" value="Unassembled WGS sequence"/>
</dbReference>
<dbReference type="GO" id="GO:0005634">
    <property type="term" value="C:nucleus"/>
    <property type="evidence" value="ECO:0007669"/>
    <property type="project" value="TreeGrafter"/>
</dbReference>
<dbReference type="AlphaFoldDB" id="A0A8H6Z939"/>
<organism evidence="5 6">
    <name type="scientific">Mycena sanguinolenta</name>
    <dbReference type="NCBI Taxonomy" id="230812"/>
    <lineage>
        <taxon>Eukaryota</taxon>
        <taxon>Fungi</taxon>
        <taxon>Dikarya</taxon>
        <taxon>Basidiomycota</taxon>
        <taxon>Agaricomycotina</taxon>
        <taxon>Agaricomycetes</taxon>
        <taxon>Agaricomycetidae</taxon>
        <taxon>Agaricales</taxon>
        <taxon>Marasmiineae</taxon>
        <taxon>Mycenaceae</taxon>
        <taxon>Mycena</taxon>
    </lineage>
</organism>
<comment type="similarity">
    <text evidence="1">Belongs to the NmrA-type oxidoreductase family.</text>
</comment>